<accession>A0AAD5Q2E4</accession>
<feature type="domain" description="Chitin-binding type-2" evidence="8">
    <location>
        <begin position="125"/>
        <end position="182"/>
    </location>
</feature>
<keyword evidence="5" id="KW-0325">Glycoprotein</keyword>
<organism evidence="9 10">
    <name type="scientific">Daphnia sinensis</name>
    <dbReference type="NCBI Taxonomy" id="1820382"/>
    <lineage>
        <taxon>Eukaryota</taxon>
        <taxon>Metazoa</taxon>
        <taxon>Ecdysozoa</taxon>
        <taxon>Arthropoda</taxon>
        <taxon>Crustacea</taxon>
        <taxon>Branchiopoda</taxon>
        <taxon>Diplostraca</taxon>
        <taxon>Cladocera</taxon>
        <taxon>Anomopoda</taxon>
        <taxon>Daphniidae</taxon>
        <taxon>Daphnia</taxon>
        <taxon>Daphnia similis group</taxon>
    </lineage>
</organism>
<keyword evidence="10" id="KW-1185">Reference proteome</keyword>
<evidence type="ECO:0000256" key="6">
    <source>
        <dbReference type="SAM" id="MobiDB-lite"/>
    </source>
</evidence>
<dbReference type="GO" id="GO:0008061">
    <property type="term" value="F:chitin binding"/>
    <property type="evidence" value="ECO:0007669"/>
    <property type="project" value="UniProtKB-KW"/>
</dbReference>
<keyword evidence="1" id="KW-0147">Chitin-binding</keyword>
<evidence type="ECO:0000256" key="2">
    <source>
        <dbReference type="ARBA" id="ARBA00022729"/>
    </source>
</evidence>
<dbReference type="InterPro" id="IPR036508">
    <property type="entry name" value="Chitin-bd_dom_sf"/>
</dbReference>
<feature type="chain" id="PRO_5042047016" description="Chitin-binding type-2 domain-containing protein" evidence="7">
    <location>
        <begin position="21"/>
        <end position="367"/>
    </location>
</feature>
<dbReference type="SUPFAM" id="SSF57625">
    <property type="entry name" value="Invertebrate chitin-binding proteins"/>
    <property type="match status" value="4"/>
</dbReference>
<evidence type="ECO:0000313" key="9">
    <source>
        <dbReference type="EMBL" id="KAI9564360.1"/>
    </source>
</evidence>
<dbReference type="AlphaFoldDB" id="A0AAD5Q2E4"/>
<dbReference type="PANTHER" id="PTHR23301:SF0">
    <property type="entry name" value="CHITIN-BINDING TYPE-2 DOMAIN-CONTAINING PROTEIN-RELATED"/>
    <property type="match status" value="1"/>
</dbReference>
<feature type="compositionally biased region" description="Low complexity" evidence="6">
    <location>
        <begin position="268"/>
        <end position="285"/>
    </location>
</feature>
<dbReference type="Proteomes" id="UP000820818">
    <property type="component" value="Linkage Group LG1"/>
</dbReference>
<feature type="domain" description="Chitin-binding type-2" evidence="8">
    <location>
        <begin position="290"/>
        <end position="346"/>
    </location>
</feature>
<evidence type="ECO:0000313" key="10">
    <source>
        <dbReference type="Proteomes" id="UP000820818"/>
    </source>
</evidence>
<gene>
    <name evidence="9" type="ORF">GHT06_008098</name>
</gene>
<protein>
    <recommendedName>
        <fullName evidence="8">Chitin-binding type-2 domain-containing protein</fullName>
    </recommendedName>
</protein>
<feature type="region of interest" description="Disordered" evidence="6">
    <location>
        <begin position="268"/>
        <end position="287"/>
    </location>
</feature>
<feature type="domain" description="Chitin-binding type-2" evidence="8">
    <location>
        <begin position="201"/>
        <end position="257"/>
    </location>
</feature>
<keyword evidence="2 7" id="KW-0732">Signal</keyword>
<dbReference type="InterPro" id="IPR051940">
    <property type="entry name" value="Chitin_bind-dev_reg"/>
</dbReference>
<dbReference type="Gene3D" id="2.170.140.10">
    <property type="entry name" value="Chitin binding domain"/>
    <property type="match status" value="4"/>
</dbReference>
<evidence type="ECO:0000256" key="3">
    <source>
        <dbReference type="ARBA" id="ARBA00022737"/>
    </source>
</evidence>
<dbReference type="SMART" id="SM00494">
    <property type="entry name" value="ChtBD2"/>
    <property type="match status" value="4"/>
</dbReference>
<feature type="signal peptide" evidence="7">
    <location>
        <begin position="1"/>
        <end position="20"/>
    </location>
</feature>
<evidence type="ECO:0000259" key="8">
    <source>
        <dbReference type="PROSITE" id="PS50940"/>
    </source>
</evidence>
<reference evidence="9 10" key="1">
    <citation type="submission" date="2022-05" db="EMBL/GenBank/DDBJ databases">
        <title>A multi-omics perspective on studying reproductive biology in Daphnia sinensis.</title>
        <authorList>
            <person name="Jia J."/>
        </authorList>
    </citation>
    <scope>NUCLEOTIDE SEQUENCE [LARGE SCALE GENOMIC DNA]</scope>
    <source>
        <strain evidence="9 10">WSL</strain>
    </source>
</reference>
<name>A0AAD5Q2E4_9CRUS</name>
<evidence type="ECO:0000256" key="7">
    <source>
        <dbReference type="SAM" id="SignalP"/>
    </source>
</evidence>
<evidence type="ECO:0000256" key="5">
    <source>
        <dbReference type="ARBA" id="ARBA00023180"/>
    </source>
</evidence>
<dbReference type="EMBL" id="WJBH02000001">
    <property type="protein sequence ID" value="KAI9564360.1"/>
    <property type="molecule type" value="Genomic_DNA"/>
</dbReference>
<evidence type="ECO:0000256" key="4">
    <source>
        <dbReference type="ARBA" id="ARBA00023157"/>
    </source>
</evidence>
<dbReference type="InterPro" id="IPR002557">
    <property type="entry name" value="Chitin-bd_dom"/>
</dbReference>
<evidence type="ECO:0000256" key="1">
    <source>
        <dbReference type="ARBA" id="ARBA00022669"/>
    </source>
</evidence>
<sequence>MLRWSAASFLLLGCIQVCIAKQDLGALKRMQQEIHAAPKVVAAEARDINLGVSDFQCPPGYVIYPDIQCNRYYTCYGGQPTYLWQCNGDLLFDLVYNGCNWKEQVDCGDRIPPDQVTTSTQAPSNFTCPEPNGFFAAYPDYCSSVFYECLDGVAYLTQCPAYGVFDPVAQVCVSPDSPACTQYTTMVVSTTQSPTTNTPPVFQCPAEDGFYPIDEYTCSVNYYSCVDGIAYAETCRGNSVFDPVEKVCTTDSAYCGILTTSAGSASTTLRTTTSLPPVSTTTPNSGTSAPFTCPEPNGYFADPNSCTQYYQCANGVANLFVCPAGLVFNPVISQCDWPYNVPGCGARSANSGEGTGRNANLAAHRAA</sequence>
<dbReference type="GO" id="GO:0005576">
    <property type="term" value="C:extracellular region"/>
    <property type="evidence" value="ECO:0007669"/>
    <property type="project" value="InterPro"/>
</dbReference>
<feature type="domain" description="Chitin-binding type-2" evidence="8">
    <location>
        <begin position="54"/>
        <end position="109"/>
    </location>
</feature>
<proteinExistence type="predicted"/>
<dbReference type="Pfam" id="PF01607">
    <property type="entry name" value="CBM_14"/>
    <property type="match status" value="4"/>
</dbReference>
<comment type="caution">
    <text evidence="9">The sequence shown here is derived from an EMBL/GenBank/DDBJ whole genome shotgun (WGS) entry which is preliminary data.</text>
</comment>
<dbReference type="PROSITE" id="PS50940">
    <property type="entry name" value="CHIT_BIND_II"/>
    <property type="match status" value="4"/>
</dbReference>
<keyword evidence="3" id="KW-0677">Repeat</keyword>
<keyword evidence="4" id="KW-1015">Disulfide bond</keyword>
<dbReference type="PANTHER" id="PTHR23301">
    <property type="entry name" value="CHITIN BINDING PERITROPHIN-A"/>
    <property type="match status" value="1"/>
</dbReference>